<keyword evidence="1" id="KW-0808">Transferase</keyword>
<reference evidence="3" key="1">
    <citation type="journal article" date="2020" name="Nature">
        <title>Giant virus diversity and host interactions through global metagenomics.</title>
        <authorList>
            <person name="Schulz F."/>
            <person name="Roux S."/>
            <person name="Paez-Espino D."/>
            <person name="Jungbluth S."/>
            <person name="Walsh D.A."/>
            <person name="Denef V.J."/>
            <person name="McMahon K.D."/>
            <person name="Konstantinidis K.T."/>
            <person name="Eloe-Fadrosh E.A."/>
            <person name="Kyrpides N.C."/>
            <person name="Woyke T."/>
        </authorList>
    </citation>
    <scope>NUCLEOTIDE SEQUENCE</scope>
    <source>
        <strain evidence="3">GVMAG-S-ERX555907-94</strain>
    </source>
</reference>
<dbReference type="InterPro" id="IPR051706">
    <property type="entry name" value="Glycosyltransferase_domain"/>
</dbReference>
<dbReference type="GO" id="GO:0051999">
    <property type="term" value="P:mannosyl-inositol phosphorylceramide biosynthetic process"/>
    <property type="evidence" value="ECO:0007669"/>
    <property type="project" value="TreeGrafter"/>
</dbReference>
<dbReference type="PANTHER" id="PTHR32385">
    <property type="entry name" value="MANNOSYL PHOSPHORYLINOSITOL CERAMIDE SYNTHASE"/>
    <property type="match status" value="1"/>
</dbReference>
<proteinExistence type="predicted"/>
<evidence type="ECO:0000256" key="2">
    <source>
        <dbReference type="SAM" id="MobiDB-lite"/>
    </source>
</evidence>
<dbReference type="InterPro" id="IPR029044">
    <property type="entry name" value="Nucleotide-diphossugar_trans"/>
</dbReference>
<evidence type="ECO:0000313" key="3">
    <source>
        <dbReference type="EMBL" id="QHU23257.1"/>
    </source>
</evidence>
<dbReference type="SUPFAM" id="SSF53448">
    <property type="entry name" value="Nucleotide-diphospho-sugar transferases"/>
    <property type="match status" value="1"/>
</dbReference>
<dbReference type="AlphaFoldDB" id="A0A6C0L332"/>
<dbReference type="PANTHER" id="PTHR32385:SF15">
    <property type="entry name" value="INOSITOL PHOSPHOCERAMIDE MANNOSYLTRANSFERASE 1"/>
    <property type="match status" value="1"/>
</dbReference>
<organism evidence="3">
    <name type="scientific">viral metagenome</name>
    <dbReference type="NCBI Taxonomy" id="1070528"/>
    <lineage>
        <taxon>unclassified sequences</taxon>
        <taxon>metagenomes</taxon>
        <taxon>organismal metagenomes</taxon>
    </lineage>
</organism>
<protein>
    <recommendedName>
        <fullName evidence="4">Glycosyltransferase</fullName>
    </recommendedName>
</protein>
<dbReference type="Gene3D" id="3.90.550.20">
    <property type="match status" value="1"/>
</dbReference>
<evidence type="ECO:0000256" key="1">
    <source>
        <dbReference type="ARBA" id="ARBA00022679"/>
    </source>
</evidence>
<name>A0A6C0L332_9ZZZZ</name>
<feature type="compositionally biased region" description="Basic residues" evidence="2">
    <location>
        <begin position="228"/>
        <end position="247"/>
    </location>
</feature>
<evidence type="ECO:0008006" key="4">
    <source>
        <dbReference type="Google" id="ProtNLM"/>
    </source>
</evidence>
<dbReference type="InterPro" id="IPR007577">
    <property type="entry name" value="GlycoTrfase_DXD_sugar-bd_CS"/>
</dbReference>
<sequence>MAPQWHSPIPMKVHLIWIGDLDYPDYFKLFLKTFEKNFIGFDIQVWGNKDLTKKNFPKTYSYIQQAKKLQGKPMIDQDGNQMLNQNMEPYTYSKWAQITDLMRLEIVYNNGGYYFDTTFEILKPMFRLLNKKKYRFVGCNEVPRFKNSPILSNSFFGATKGNVILKRLLTQSSLDAIDFYDMAVDFQTGPGYLRSGIRGNDNYYIFPTTYFYPFVEEYEPGKDPPYRKSSKNKCHGTKKTKKKTKRLKNKKGYLDFPCKKYPKSYALKHWQLGKSWLITEYFTNS</sequence>
<dbReference type="GO" id="GO:0000030">
    <property type="term" value="F:mannosyltransferase activity"/>
    <property type="evidence" value="ECO:0007669"/>
    <property type="project" value="TreeGrafter"/>
</dbReference>
<accession>A0A6C0L332</accession>
<feature type="region of interest" description="Disordered" evidence="2">
    <location>
        <begin position="223"/>
        <end position="247"/>
    </location>
</feature>
<dbReference type="EMBL" id="MN741026">
    <property type="protein sequence ID" value="QHU23257.1"/>
    <property type="molecule type" value="Genomic_DNA"/>
</dbReference>
<dbReference type="GO" id="GO:0016020">
    <property type="term" value="C:membrane"/>
    <property type="evidence" value="ECO:0007669"/>
    <property type="project" value="GOC"/>
</dbReference>
<dbReference type="Pfam" id="PF04488">
    <property type="entry name" value="Gly_transf_sug"/>
    <property type="match status" value="1"/>
</dbReference>